<feature type="signal peptide" evidence="1">
    <location>
        <begin position="1"/>
        <end position="18"/>
    </location>
</feature>
<keyword evidence="3" id="KW-1185">Reference proteome</keyword>
<gene>
    <name evidence="2" type="ORF">ONZ51_g8647</name>
</gene>
<evidence type="ECO:0000256" key="1">
    <source>
        <dbReference type="SAM" id="SignalP"/>
    </source>
</evidence>
<evidence type="ECO:0000313" key="3">
    <source>
        <dbReference type="Proteomes" id="UP001215151"/>
    </source>
</evidence>
<dbReference type="CDD" id="cd22811">
    <property type="entry name" value="agbl-like"/>
    <property type="match status" value="1"/>
</dbReference>
<sequence length="115" mass="12371">MHFSAILVAATLAAPATATILGMTCYDATECPTCESRESLSDAADEFCSGTKWEGNEYLPWGNAQITLEGTLSSQQICLQGISDIVNQCYGVKDGGIITYPFNNARLDVNFCNCE</sequence>
<protein>
    <submittedName>
        <fullName evidence="2">Uncharacterized protein</fullName>
    </submittedName>
</protein>
<organism evidence="2 3">
    <name type="scientific">Trametes cubensis</name>
    <dbReference type="NCBI Taxonomy" id="1111947"/>
    <lineage>
        <taxon>Eukaryota</taxon>
        <taxon>Fungi</taxon>
        <taxon>Dikarya</taxon>
        <taxon>Basidiomycota</taxon>
        <taxon>Agaricomycotina</taxon>
        <taxon>Agaricomycetes</taxon>
        <taxon>Polyporales</taxon>
        <taxon>Polyporaceae</taxon>
        <taxon>Trametes</taxon>
    </lineage>
</organism>
<dbReference type="EMBL" id="JAPEVG010000267">
    <property type="protein sequence ID" value="KAJ8469976.1"/>
    <property type="molecule type" value="Genomic_DNA"/>
</dbReference>
<reference evidence="2" key="1">
    <citation type="submission" date="2022-11" db="EMBL/GenBank/DDBJ databases">
        <title>Genome Sequence of Cubamyces cubensis.</title>
        <authorList>
            <person name="Buettner E."/>
        </authorList>
    </citation>
    <scope>NUCLEOTIDE SEQUENCE</scope>
    <source>
        <strain evidence="2">MPL-01</strain>
    </source>
</reference>
<feature type="chain" id="PRO_5041966973" evidence="1">
    <location>
        <begin position="19"/>
        <end position="115"/>
    </location>
</feature>
<accession>A0AAD7XAN8</accession>
<dbReference type="AlphaFoldDB" id="A0AAD7XAN8"/>
<comment type="caution">
    <text evidence="2">The sequence shown here is derived from an EMBL/GenBank/DDBJ whole genome shotgun (WGS) entry which is preliminary data.</text>
</comment>
<name>A0AAD7XAN8_9APHY</name>
<evidence type="ECO:0000313" key="2">
    <source>
        <dbReference type="EMBL" id="KAJ8469976.1"/>
    </source>
</evidence>
<dbReference type="InterPro" id="IPR048508">
    <property type="entry name" value="LDL"/>
</dbReference>
<dbReference type="Pfam" id="PF21691">
    <property type="entry name" value="LDL"/>
    <property type="match status" value="1"/>
</dbReference>
<keyword evidence="1" id="KW-0732">Signal</keyword>
<dbReference type="Proteomes" id="UP001215151">
    <property type="component" value="Unassembled WGS sequence"/>
</dbReference>
<proteinExistence type="predicted"/>